<evidence type="ECO:0000313" key="17">
    <source>
        <dbReference type="Proteomes" id="UP001519460"/>
    </source>
</evidence>
<evidence type="ECO:0000256" key="8">
    <source>
        <dbReference type="ARBA" id="ARBA00023065"/>
    </source>
</evidence>
<evidence type="ECO:0000256" key="7">
    <source>
        <dbReference type="ARBA" id="ARBA00022989"/>
    </source>
</evidence>
<dbReference type="InterPro" id="IPR045095">
    <property type="entry name" value="ACDP"/>
</dbReference>
<feature type="signal peptide" evidence="14">
    <location>
        <begin position="1"/>
        <end position="21"/>
    </location>
</feature>
<feature type="region of interest" description="Disordered" evidence="12">
    <location>
        <begin position="766"/>
        <end position="785"/>
    </location>
</feature>
<dbReference type="InterPro" id="IPR044751">
    <property type="entry name" value="Ion_transp-like_CBS"/>
</dbReference>
<keyword evidence="17" id="KW-1185">Reference proteome</keyword>
<feature type="region of interest" description="Disordered" evidence="12">
    <location>
        <begin position="938"/>
        <end position="965"/>
    </location>
</feature>
<dbReference type="Gene3D" id="3.10.580.10">
    <property type="entry name" value="CBS-domain"/>
    <property type="match status" value="1"/>
</dbReference>
<feature type="compositionally biased region" description="Low complexity" evidence="12">
    <location>
        <begin position="833"/>
        <end position="843"/>
    </location>
</feature>
<gene>
    <name evidence="16" type="ORF">BaRGS_00025526</name>
</gene>
<dbReference type="AlphaFoldDB" id="A0ABD0K830"/>
<dbReference type="EMBL" id="JACVVK020000230">
    <property type="protein sequence ID" value="KAK7483233.1"/>
    <property type="molecule type" value="Genomic_DNA"/>
</dbReference>
<dbReference type="CDD" id="cd04590">
    <property type="entry name" value="CBS_pair_CorC_HlyC_assoc"/>
    <property type="match status" value="1"/>
</dbReference>
<keyword evidence="6" id="KW-0677">Repeat</keyword>
<feature type="transmembrane region" description="Helical" evidence="13">
    <location>
        <begin position="240"/>
        <end position="264"/>
    </location>
</feature>
<keyword evidence="9" id="KW-0129">CBS domain</keyword>
<evidence type="ECO:0000256" key="14">
    <source>
        <dbReference type="SAM" id="SignalP"/>
    </source>
</evidence>
<feature type="chain" id="PRO_5044787303" description="CNNM transmembrane domain-containing protein" evidence="14">
    <location>
        <begin position="22"/>
        <end position="965"/>
    </location>
</feature>
<feature type="compositionally biased region" description="Basic and acidic residues" evidence="12">
    <location>
        <begin position="853"/>
        <end position="878"/>
    </location>
</feature>
<dbReference type="InterPro" id="IPR002550">
    <property type="entry name" value="CNNM"/>
</dbReference>
<evidence type="ECO:0000256" key="1">
    <source>
        <dbReference type="ARBA" id="ARBA00004651"/>
    </source>
</evidence>
<keyword evidence="14" id="KW-0732">Signal</keyword>
<protein>
    <recommendedName>
        <fullName evidence="15">CNNM transmembrane domain-containing protein</fullName>
    </recommendedName>
</protein>
<keyword evidence="7 11" id="KW-1133">Transmembrane helix</keyword>
<feature type="compositionally biased region" description="Basic and acidic residues" evidence="12">
    <location>
        <begin position="806"/>
        <end position="826"/>
    </location>
</feature>
<keyword evidence="8" id="KW-0406">Ion transport</keyword>
<dbReference type="InterPro" id="IPR046342">
    <property type="entry name" value="CBS_dom_sf"/>
</dbReference>
<feature type="transmembrane region" description="Helical" evidence="13">
    <location>
        <begin position="159"/>
        <end position="182"/>
    </location>
</feature>
<feature type="transmembrane region" description="Helical" evidence="13">
    <location>
        <begin position="276"/>
        <end position="296"/>
    </location>
</feature>
<evidence type="ECO:0000256" key="2">
    <source>
        <dbReference type="ARBA" id="ARBA00010484"/>
    </source>
</evidence>
<evidence type="ECO:0000256" key="10">
    <source>
        <dbReference type="ARBA" id="ARBA00023136"/>
    </source>
</evidence>
<keyword evidence="5 11" id="KW-0812">Transmembrane</keyword>
<dbReference type="Proteomes" id="UP001519460">
    <property type="component" value="Unassembled WGS sequence"/>
</dbReference>
<comment type="caution">
    <text evidence="16">The sequence shown here is derived from an EMBL/GenBank/DDBJ whole genome shotgun (WGS) entry which is preliminary data.</text>
</comment>
<keyword evidence="3" id="KW-0813">Transport</keyword>
<evidence type="ECO:0000256" key="5">
    <source>
        <dbReference type="ARBA" id="ARBA00022692"/>
    </source>
</evidence>
<name>A0ABD0K830_9CAEN</name>
<evidence type="ECO:0000256" key="9">
    <source>
        <dbReference type="ARBA" id="ARBA00023122"/>
    </source>
</evidence>
<dbReference type="Gene3D" id="2.60.120.10">
    <property type="entry name" value="Jelly Rolls"/>
    <property type="match status" value="1"/>
</dbReference>
<dbReference type="Pfam" id="PF01595">
    <property type="entry name" value="CNNM"/>
    <property type="match status" value="1"/>
</dbReference>
<feature type="region of interest" description="Disordered" evidence="12">
    <location>
        <begin position="790"/>
        <end position="910"/>
    </location>
</feature>
<feature type="transmembrane region" description="Helical" evidence="13">
    <location>
        <begin position="213"/>
        <end position="234"/>
    </location>
</feature>
<reference evidence="16 17" key="1">
    <citation type="journal article" date="2023" name="Sci. Data">
        <title>Genome assembly of the Korean intertidal mud-creeper Batillaria attramentaria.</title>
        <authorList>
            <person name="Patra A.K."/>
            <person name="Ho P.T."/>
            <person name="Jun S."/>
            <person name="Lee S.J."/>
            <person name="Kim Y."/>
            <person name="Won Y.J."/>
        </authorList>
    </citation>
    <scope>NUCLEOTIDE SEQUENCE [LARGE SCALE GENOMIC DNA]</scope>
    <source>
        <strain evidence="16">Wonlab-2016</strain>
    </source>
</reference>
<dbReference type="PROSITE" id="PS51846">
    <property type="entry name" value="CNNM"/>
    <property type="match status" value="1"/>
</dbReference>
<feature type="domain" description="CNNM transmembrane" evidence="15">
    <location>
        <begin position="151"/>
        <end position="330"/>
    </location>
</feature>
<dbReference type="PANTHER" id="PTHR12064:SF94">
    <property type="entry name" value="UNEXTENDED PROTEIN"/>
    <property type="match status" value="1"/>
</dbReference>
<evidence type="ECO:0000256" key="11">
    <source>
        <dbReference type="PROSITE-ProRule" id="PRU01193"/>
    </source>
</evidence>
<dbReference type="GO" id="GO:0006811">
    <property type="term" value="P:monoatomic ion transport"/>
    <property type="evidence" value="ECO:0007669"/>
    <property type="project" value="UniProtKB-KW"/>
</dbReference>
<feature type="compositionally biased region" description="Basic and acidic residues" evidence="12">
    <location>
        <begin position="955"/>
        <end position="965"/>
    </location>
</feature>
<comment type="similarity">
    <text evidence="2">Belongs to the ACDP family.</text>
</comment>
<proteinExistence type="inferred from homology"/>
<comment type="subcellular location">
    <subcellularLocation>
        <location evidence="1">Cell membrane</location>
        <topology evidence="1">Multi-pass membrane protein</topology>
    </subcellularLocation>
</comment>
<evidence type="ECO:0000256" key="13">
    <source>
        <dbReference type="SAM" id="Phobius"/>
    </source>
</evidence>
<sequence length="965" mass="107988">MAERWLLHVAFALTLITLAASVDGDVPVVRAIMAVQEDIDRDQDGTLKLYARTSHKLLIIGDNLTADTEISFTPRPMKAGSRDCSKVKRLRVFKPTRVEDGKGAYYDVILDQLDPGEEFYFLCVKTDVSWVYQDDDHWLRISTREQEEASHIMPIPVQVVVIVFLLCLSGLFSGLNLGLMSLDKTELKIIEKCGSPTEKKYAKSITPLRKRGNFLLCTLLLGNVLVNSSATILLDDLSNGIIAVAASTICIVVFGEIIPQAICSRHGLAVGARTSWITKFFMVVTFPLSFPISLLLDKVLGEEIGQVYDKEKLQELIRMTADHKVLQNEEANIIAGALQLANKRVEDIMTKMEDVFMLDINTILDFETMAEILNYGYTRVPVYDGDKTNIVHLLNTKELALIDPDDNTALKTVCRFYDHRPLVVDYDVKLDQMLQDFLHGNSHMAIVQRLHNDGDHDPYYENLGVVTLEDVIEEIIQSEIIDETDIMNTAQQVERWAENPVKVWGSVLSNTHTPFLLRAYFSLLLFSSALLPQHNVLVCSEAKDQSTSVPDRQHFPTDNRRKKPRNREKLDYNVFEQKQEHGPRISQQVAFAAFQYLSTAVEPFKEQYVTRNVLKQLIRQNIVITLSPSTEDEERNYIYKKDKECDYFVLIVEGHVEVEIGKESMTFESGPFSYFGVECLDSLRDLKMEDIRDIKDLRNLPPYTPDFSVKALTAIQFLRIRRVHYLAAKRTTYMMTSTAADSDHDHQEAFHKEWHRAVAGKECLSRNSSGVGMSEVSGERKPTKDKLLKTSLLQSTTPVHPITTKADLEDHSADGRLSKASKDKSKLSTPLKGSASADASGSAENVTASETPAGDKEDAKPTKDAGDVPAVEIHDGRTFNDSSSLLPKQKAGGGTKRALAEVGSSPEDGGELEKVVVEDKVPLMGGKDSWTASDKVWVEEEEEETAPLVGPEKNASVKDGKLLKS</sequence>
<dbReference type="SUPFAM" id="SSF54631">
    <property type="entry name" value="CBS-domain pair"/>
    <property type="match status" value="1"/>
</dbReference>
<evidence type="ECO:0000256" key="6">
    <source>
        <dbReference type="ARBA" id="ARBA00022737"/>
    </source>
</evidence>
<evidence type="ECO:0000259" key="15">
    <source>
        <dbReference type="PROSITE" id="PS51846"/>
    </source>
</evidence>
<organism evidence="16 17">
    <name type="scientific">Batillaria attramentaria</name>
    <dbReference type="NCBI Taxonomy" id="370345"/>
    <lineage>
        <taxon>Eukaryota</taxon>
        <taxon>Metazoa</taxon>
        <taxon>Spiralia</taxon>
        <taxon>Lophotrochozoa</taxon>
        <taxon>Mollusca</taxon>
        <taxon>Gastropoda</taxon>
        <taxon>Caenogastropoda</taxon>
        <taxon>Sorbeoconcha</taxon>
        <taxon>Cerithioidea</taxon>
        <taxon>Batillariidae</taxon>
        <taxon>Batillaria</taxon>
    </lineage>
</organism>
<evidence type="ECO:0000256" key="4">
    <source>
        <dbReference type="ARBA" id="ARBA00022475"/>
    </source>
</evidence>
<dbReference type="FunFam" id="3.10.580.10:FF:000001">
    <property type="entry name" value="Putative metal transporter CNNM3 isoform 2"/>
    <property type="match status" value="1"/>
</dbReference>
<dbReference type="InterPro" id="IPR014710">
    <property type="entry name" value="RmlC-like_jellyroll"/>
</dbReference>
<dbReference type="GO" id="GO:0005886">
    <property type="term" value="C:plasma membrane"/>
    <property type="evidence" value="ECO:0007669"/>
    <property type="project" value="UniProtKB-SubCell"/>
</dbReference>
<dbReference type="SUPFAM" id="SSF51206">
    <property type="entry name" value="cAMP-binding domain-like"/>
    <property type="match status" value="1"/>
</dbReference>
<dbReference type="InterPro" id="IPR018490">
    <property type="entry name" value="cNMP-bd_dom_sf"/>
</dbReference>
<evidence type="ECO:0000256" key="12">
    <source>
        <dbReference type="SAM" id="MobiDB-lite"/>
    </source>
</evidence>
<dbReference type="PANTHER" id="PTHR12064">
    <property type="entry name" value="METAL TRANSPORTER CNNM"/>
    <property type="match status" value="1"/>
</dbReference>
<evidence type="ECO:0000313" key="16">
    <source>
        <dbReference type="EMBL" id="KAK7483233.1"/>
    </source>
</evidence>
<accession>A0ABD0K830</accession>
<dbReference type="Pfam" id="PF25562">
    <property type="entry name" value="CNBH_CNNM2_C"/>
    <property type="match status" value="1"/>
</dbReference>
<keyword evidence="10 11" id="KW-0472">Membrane</keyword>
<keyword evidence="4" id="KW-1003">Cell membrane</keyword>
<evidence type="ECO:0000256" key="3">
    <source>
        <dbReference type="ARBA" id="ARBA00022448"/>
    </source>
</evidence>